<protein>
    <submittedName>
        <fullName evidence="4">Short-chain dehydrogenase/reductase</fullName>
    </submittedName>
</protein>
<dbReference type="InterPro" id="IPR036291">
    <property type="entry name" value="NAD(P)-bd_dom_sf"/>
</dbReference>
<evidence type="ECO:0000256" key="2">
    <source>
        <dbReference type="ARBA" id="ARBA00023002"/>
    </source>
</evidence>
<dbReference type="CDD" id="cd05233">
    <property type="entry name" value="SDR_c"/>
    <property type="match status" value="1"/>
</dbReference>
<evidence type="ECO:0000256" key="1">
    <source>
        <dbReference type="ARBA" id="ARBA00006484"/>
    </source>
</evidence>
<dbReference type="FunFam" id="3.40.50.720:FF:000084">
    <property type="entry name" value="Short-chain dehydrogenase reductase"/>
    <property type="match status" value="1"/>
</dbReference>
<dbReference type="PANTHER" id="PTHR24321:SF15">
    <property type="entry name" value="OXIDOREDUCTASE UCPA"/>
    <property type="match status" value="1"/>
</dbReference>
<proteinExistence type="inferred from homology"/>
<dbReference type="SUPFAM" id="SSF51735">
    <property type="entry name" value="NAD(P)-binding Rossmann-fold domains"/>
    <property type="match status" value="1"/>
</dbReference>
<dbReference type="RefSeq" id="WP_037041070.1">
    <property type="nucleotide sequence ID" value="NZ_BAAAUZ010000002.1"/>
</dbReference>
<reference evidence="4" key="1">
    <citation type="journal article" date="2014" name="Int. J. Syst. Evol. Microbiol.">
        <title>Complete genome sequence of Corynebacterium casei LMG S-19264T (=DSM 44701T), isolated from a smear-ripened cheese.</title>
        <authorList>
            <consortium name="US DOE Joint Genome Institute (JGI-PGF)"/>
            <person name="Walter F."/>
            <person name="Albersmeier A."/>
            <person name="Kalinowski J."/>
            <person name="Ruckert C."/>
        </authorList>
    </citation>
    <scope>NUCLEOTIDE SEQUENCE</scope>
    <source>
        <strain evidence="4">VKM Ac-1069</strain>
    </source>
</reference>
<dbReference type="InterPro" id="IPR002347">
    <property type="entry name" value="SDR_fam"/>
</dbReference>
<accession>A0A9W6NV93</accession>
<dbReference type="PANTHER" id="PTHR24321">
    <property type="entry name" value="DEHYDROGENASES, SHORT CHAIN"/>
    <property type="match status" value="1"/>
</dbReference>
<name>A0A9W6NV93_9PSEU</name>
<evidence type="ECO:0000256" key="3">
    <source>
        <dbReference type="SAM" id="MobiDB-lite"/>
    </source>
</evidence>
<dbReference type="Gene3D" id="3.40.50.720">
    <property type="entry name" value="NAD(P)-binding Rossmann-like Domain"/>
    <property type="match status" value="1"/>
</dbReference>
<comment type="similarity">
    <text evidence="1">Belongs to the short-chain dehydrogenases/reductases (SDR) family.</text>
</comment>
<dbReference type="Pfam" id="PF13561">
    <property type="entry name" value="adh_short_C2"/>
    <property type="match status" value="1"/>
</dbReference>
<comment type="caution">
    <text evidence="4">The sequence shown here is derived from an EMBL/GenBank/DDBJ whole genome shotgun (WGS) entry which is preliminary data.</text>
</comment>
<evidence type="ECO:0000313" key="5">
    <source>
        <dbReference type="Proteomes" id="UP001143463"/>
    </source>
</evidence>
<keyword evidence="2" id="KW-0560">Oxidoreductase</keyword>
<dbReference type="Proteomes" id="UP001143463">
    <property type="component" value="Unassembled WGS sequence"/>
</dbReference>
<sequence length="268" mass="27858">MGKRLEGRRTLVVGGGQTPGSTVGNGRATAVLFAREGAEVVVADRELERAAATVDEIVAEGGKAWAVAADVTDESSIAHMVAFARSTMGGIDVLHNNVGVSLAGGDAVIGDIDMETFDRVTRINLTSMVVTCKHVLPIMEEQGGGVVLAVGSLASLIDYPYIAYKTSKAGVVAMIENIAVRYAPRGIRANAILPGLMETPMAIENRVGLDGRTREQVIAERDSHVPLRGKMGTGWDVAHAALWLASDDAGFVTGVALPVDGGQALVAG</sequence>
<dbReference type="EMBL" id="BSFQ01000005">
    <property type="protein sequence ID" value="GLL10619.1"/>
    <property type="molecule type" value="Genomic_DNA"/>
</dbReference>
<dbReference type="PRINTS" id="PR00081">
    <property type="entry name" value="GDHRDH"/>
</dbReference>
<dbReference type="GO" id="GO:0016491">
    <property type="term" value="F:oxidoreductase activity"/>
    <property type="evidence" value="ECO:0007669"/>
    <property type="project" value="UniProtKB-KW"/>
</dbReference>
<feature type="region of interest" description="Disordered" evidence="3">
    <location>
        <begin position="1"/>
        <end position="20"/>
    </location>
</feature>
<dbReference type="AlphaFoldDB" id="A0A9W6NV93"/>
<reference evidence="4" key="2">
    <citation type="submission" date="2023-01" db="EMBL/GenBank/DDBJ databases">
        <authorList>
            <person name="Sun Q."/>
            <person name="Evtushenko L."/>
        </authorList>
    </citation>
    <scope>NUCLEOTIDE SEQUENCE</scope>
    <source>
        <strain evidence="4">VKM Ac-1069</strain>
    </source>
</reference>
<keyword evidence="5" id="KW-1185">Reference proteome</keyword>
<organism evidence="4 5">
    <name type="scientific">Pseudonocardia halophobica</name>
    <dbReference type="NCBI Taxonomy" id="29401"/>
    <lineage>
        <taxon>Bacteria</taxon>
        <taxon>Bacillati</taxon>
        <taxon>Actinomycetota</taxon>
        <taxon>Actinomycetes</taxon>
        <taxon>Pseudonocardiales</taxon>
        <taxon>Pseudonocardiaceae</taxon>
        <taxon>Pseudonocardia</taxon>
    </lineage>
</organism>
<evidence type="ECO:0000313" key="4">
    <source>
        <dbReference type="EMBL" id="GLL10619.1"/>
    </source>
</evidence>
<dbReference type="PRINTS" id="PR00080">
    <property type="entry name" value="SDRFAMILY"/>
</dbReference>
<gene>
    <name evidence="4" type="ORF">GCM10017577_17590</name>
</gene>